<proteinExistence type="predicted"/>
<dbReference type="GO" id="GO:0005524">
    <property type="term" value="F:ATP binding"/>
    <property type="evidence" value="ECO:0007669"/>
    <property type="project" value="InterPro"/>
</dbReference>
<dbReference type="EMBL" id="UOGL01000338">
    <property type="protein sequence ID" value="VAX39527.1"/>
    <property type="molecule type" value="Genomic_DNA"/>
</dbReference>
<evidence type="ECO:0000313" key="1">
    <source>
        <dbReference type="EMBL" id="VAX39527.1"/>
    </source>
</evidence>
<gene>
    <name evidence="1" type="ORF">MNBD_PLANCTO02-1723</name>
</gene>
<dbReference type="GO" id="GO:0046917">
    <property type="term" value="F:triphosphoribosyl-dephospho-CoA synthase activity"/>
    <property type="evidence" value="ECO:0007669"/>
    <property type="project" value="InterPro"/>
</dbReference>
<dbReference type="Gene3D" id="1.10.4200.10">
    <property type="entry name" value="Triphosphoribosyl-dephospho-CoA protein"/>
    <property type="match status" value="1"/>
</dbReference>
<dbReference type="PANTHER" id="PTHR42280">
    <property type="entry name" value="CITG FAMILY PROTEIN"/>
    <property type="match status" value="1"/>
</dbReference>
<accession>A0A3B1E7E2</accession>
<name>A0A3B1E7E2_9ZZZZ</name>
<sequence length="265" mass="29327">MEATAPKVGNVHPGASFDDMTYENFVQSAYAVAPVLSQVQSDSIGKTILESVRATNEKVQCNTNLGIVLLLAPLVAVPASIPLKEGCKNLLQKLTLEDAKHVYEAIRIANPGGMGENDKGDIQQHPTGTLLEMMQLAATHDQIAAQYVNGYADLFEFGLTCLEDVQDFTKNIEENIVWLQLRFLERYSDSHIIRKCGKETGKKVQQRAAEILASGFPRSSQSQKLLREFDNWLRQENNIRNPGTTADLITATLFIALREGLLEIP</sequence>
<dbReference type="Pfam" id="PF01874">
    <property type="entry name" value="CitG"/>
    <property type="match status" value="1"/>
</dbReference>
<dbReference type="InterPro" id="IPR002736">
    <property type="entry name" value="CitG"/>
</dbReference>
<dbReference type="PANTHER" id="PTHR42280:SF1">
    <property type="entry name" value="CITG FAMILY PROTEIN"/>
    <property type="match status" value="1"/>
</dbReference>
<dbReference type="AlphaFoldDB" id="A0A3B1E7E2"/>
<reference evidence="1" key="1">
    <citation type="submission" date="2018-06" db="EMBL/GenBank/DDBJ databases">
        <authorList>
            <person name="Zhirakovskaya E."/>
        </authorList>
    </citation>
    <scope>NUCLEOTIDE SEQUENCE</scope>
</reference>
<organism evidence="1">
    <name type="scientific">hydrothermal vent metagenome</name>
    <dbReference type="NCBI Taxonomy" id="652676"/>
    <lineage>
        <taxon>unclassified sequences</taxon>
        <taxon>metagenomes</taxon>
        <taxon>ecological metagenomes</taxon>
    </lineage>
</organism>
<protein>
    <submittedName>
        <fullName evidence="1">Triphosphoribosyl-dephospho-CoA synthetase</fullName>
    </submittedName>
</protein>